<dbReference type="AlphaFoldDB" id="A0A1T1AW90"/>
<evidence type="ECO:0000256" key="1">
    <source>
        <dbReference type="SAM" id="Phobius"/>
    </source>
</evidence>
<evidence type="ECO:0008006" key="4">
    <source>
        <dbReference type="Google" id="ProtNLM"/>
    </source>
</evidence>
<keyword evidence="1" id="KW-0812">Transmembrane</keyword>
<dbReference type="PROSITE" id="PS00409">
    <property type="entry name" value="PROKAR_NTER_METHYL"/>
    <property type="match status" value="1"/>
</dbReference>
<dbReference type="GO" id="GO:0043683">
    <property type="term" value="P:type IV pilus assembly"/>
    <property type="evidence" value="ECO:0007669"/>
    <property type="project" value="InterPro"/>
</dbReference>
<feature type="transmembrane region" description="Helical" evidence="1">
    <location>
        <begin position="12"/>
        <end position="33"/>
    </location>
</feature>
<keyword evidence="3" id="KW-1185">Reference proteome</keyword>
<sequence length="361" mass="39080">MSRPRQQGLTLIELMVSLVLGLILVGGVLSIFVSTNQTARVNDNLMRIQENARMAFDLMARDLREAGQNPCGSKLVANVLRSAGSIPVWGNWNAGTLRGYDNTQDETGIKAFGTTTNARVSGTDAVLMIKADGGDIAVELHDTAAFQFTLATTSSNFQENDIALVCDGKSAAIFQIYDATPHTGTGKGKDVFHQADSTNINCSSFLAYTAPASNCPANIKKFKIDSETPEIKIAPLGSYFWYVGNAEGGKRSLYRSKITHSSTNSKIIIMSPDEMIPNVQDLQITYLTRNGTTGALADDWVAASSITDWADDSLTTQVVAVRLDLTLQSTDNVSTNQTPIQRHLIHVVGLRNRDTFIKPAS</sequence>
<keyword evidence="1" id="KW-0472">Membrane</keyword>
<evidence type="ECO:0000313" key="3">
    <source>
        <dbReference type="Proteomes" id="UP000190750"/>
    </source>
</evidence>
<dbReference type="InterPro" id="IPR032092">
    <property type="entry name" value="PilW"/>
</dbReference>
<evidence type="ECO:0000313" key="2">
    <source>
        <dbReference type="EMBL" id="OOV08317.1"/>
    </source>
</evidence>
<reference evidence="2 3" key="1">
    <citation type="submission" date="2017-01" db="EMBL/GenBank/DDBJ databases">
        <title>Genome sequencing of Rhodoferax fermentans JCM 7819.</title>
        <authorList>
            <person name="Kim Y.J."/>
            <person name="Farh M.E.-A."/>
            <person name="Yang D.-C."/>
        </authorList>
    </citation>
    <scope>NUCLEOTIDE SEQUENCE [LARGE SCALE GENOMIC DNA]</scope>
    <source>
        <strain evidence="2 3">JCM 7819</strain>
    </source>
</reference>
<comment type="caution">
    <text evidence="2">The sequence shown here is derived from an EMBL/GenBank/DDBJ whole genome shotgun (WGS) entry which is preliminary data.</text>
</comment>
<dbReference type="InterPro" id="IPR012902">
    <property type="entry name" value="N_methyl_site"/>
</dbReference>
<dbReference type="Pfam" id="PF16074">
    <property type="entry name" value="PilW"/>
    <property type="match status" value="1"/>
</dbReference>
<protein>
    <recommendedName>
        <fullName evidence="4">Pilus assembly protein PilW</fullName>
    </recommendedName>
</protein>
<accession>A0A1T1AW90</accession>
<dbReference type="InterPro" id="IPR045584">
    <property type="entry name" value="Pilin-like"/>
</dbReference>
<gene>
    <name evidence="2" type="ORF">RF819_17815</name>
</gene>
<proteinExistence type="predicted"/>
<keyword evidence="1" id="KW-1133">Transmembrane helix</keyword>
<dbReference type="SUPFAM" id="SSF54523">
    <property type="entry name" value="Pili subunits"/>
    <property type="match status" value="1"/>
</dbReference>
<dbReference type="Proteomes" id="UP000190750">
    <property type="component" value="Unassembled WGS sequence"/>
</dbReference>
<dbReference type="EMBL" id="MTJN01000002">
    <property type="protein sequence ID" value="OOV08317.1"/>
    <property type="molecule type" value="Genomic_DNA"/>
</dbReference>
<name>A0A1T1AW90_RHOFE</name>
<organism evidence="2 3">
    <name type="scientific">Rhodoferax fermentans</name>
    <dbReference type="NCBI Taxonomy" id="28066"/>
    <lineage>
        <taxon>Bacteria</taxon>
        <taxon>Pseudomonadati</taxon>
        <taxon>Pseudomonadota</taxon>
        <taxon>Betaproteobacteria</taxon>
        <taxon>Burkholderiales</taxon>
        <taxon>Comamonadaceae</taxon>
        <taxon>Rhodoferax</taxon>
    </lineage>
</organism>
<dbReference type="NCBIfam" id="TIGR02532">
    <property type="entry name" value="IV_pilin_GFxxxE"/>
    <property type="match status" value="1"/>
</dbReference>
<dbReference type="Pfam" id="PF07963">
    <property type="entry name" value="N_methyl"/>
    <property type="match status" value="1"/>
</dbReference>
<dbReference type="STRING" id="28066.RF819_17815"/>